<evidence type="ECO:0000313" key="3">
    <source>
        <dbReference type="EMBL" id="KAF5672525.1"/>
    </source>
</evidence>
<keyword evidence="2" id="KW-0472">Membrane</keyword>
<dbReference type="Gene3D" id="2.120.10.70">
    <property type="entry name" value="Fucose-specific lectin"/>
    <property type="match status" value="2"/>
</dbReference>
<dbReference type="Proteomes" id="UP000567885">
    <property type="component" value="Unassembled WGS sequence"/>
</dbReference>
<dbReference type="Pfam" id="PF14248">
    <property type="entry name" value="DUF4345"/>
    <property type="match status" value="1"/>
</dbReference>
<comment type="caution">
    <text evidence="3">The sequence shown here is derived from an EMBL/GenBank/DDBJ whole genome shotgun (WGS) entry which is preliminary data.</text>
</comment>
<feature type="region of interest" description="Disordered" evidence="1">
    <location>
        <begin position="483"/>
        <end position="514"/>
    </location>
</feature>
<keyword evidence="2" id="KW-0812">Transmembrane</keyword>
<dbReference type="PANTHER" id="PTHR16861:SF4">
    <property type="entry name" value="SH3 DOMAIN PROTEIN (AFU_ORTHOLOGUE AFUA_1G13610)"/>
    <property type="match status" value="1"/>
</dbReference>
<gene>
    <name evidence="3" type="ORF">FHETE_3659</name>
</gene>
<dbReference type="InterPro" id="IPR025597">
    <property type="entry name" value="DUF4345"/>
</dbReference>
<organism evidence="3 4">
    <name type="scientific">Fusarium heterosporum</name>
    <dbReference type="NCBI Taxonomy" id="42747"/>
    <lineage>
        <taxon>Eukaryota</taxon>
        <taxon>Fungi</taxon>
        <taxon>Dikarya</taxon>
        <taxon>Ascomycota</taxon>
        <taxon>Pezizomycotina</taxon>
        <taxon>Sordariomycetes</taxon>
        <taxon>Hypocreomycetidae</taxon>
        <taxon>Hypocreales</taxon>
        <taxon>Nectriaceae</taxon>
        <taxon>Fusarium</taxon>
        <taxon>Fusarium heterosporum species complex</taxon>
    </lineage>
</organism>
<dbReference type="AlphaFoldDB" id="A0A8H5TN95"/>
<proteinExistence type="predicted"/>
<name>A0A8H5TN95_FUSHE</name>
<evidence type="ECO:0000256" key="2">
    <source>
        <dbReference type="SAM" id="Phobius"/>
    </source>
</evidence>
<keyword evidence="4" id="KW-1185">Reference proteome</keyword>
<reference evidence="3 4" key="1">
    <citation type="submission" date="2020-05" db="EMBL/GenBank/DDBJ databases">
        <title>Identification and distribution of gene clusters putatively required for synthesis of sphingolipid metabolism inhibitors in phylogenetically diverse species of the filamentous fungus Fusarium.</title>
        <authorList>
            <person name="Kim H.-S."/>
            <person name="Busman M."/>
            <person name="Brown D.W."/>
            <person name="Divon H."/>
            <person name="Uhlig S."/>
            <person name="Proctor R.H."/>
        </authorList>
    </citation>
    <scope>NUCLEOTIDE SEQUENCE [LARGE SCALE GENOMIC DNA]</scope>
    <source>
        <strain evidence="3 4">NRRL 20693</strain>
    </source>
</reference>
<dbReference type="SUPFAM" id="SSF89372">
    <property type="entry name" value="Fucose-specific lectin"/>
    <property type="match status" value="1"/>
</dbReference>
<feature type="region of interest" description="Disordered" evidence="1">
    <location>
        <begin position="547"/>
        <end position="613"/>
    </location>
</feature>
<dbReference type="PANTHER" id="PTHR16861">
    <property type="entry name" value="GLYCOPROTEIN 38"/>
    <property type="match status" value="1"/>
</dbReference>
<evidence type="ECO:0000313" key="4">
    <source>
        <dbReference type="Proteomes" id="UP000567885"/>
    </source>
</evidence>
<dbReference type="CDD" id="cd12087">
    <property type="entry name" value="TM_EGFR-like"/>
    <property type="match status" value="1"/>
</dbReference>
<feature type="compositionally biased region" description="Basic and acidic residues" evidence="1">
    <location>
        <begin position="488"/>
        <end position="508"/>
    </location>
</feature>
<dbReference type="EMBL" id="JAAGWQ010000059">
    <property type="protein sequence ID" value="KAF5672525.1"/>
    <property type="molecule type" value="Genomic_DNA"/>
</dbReference>
<accession>A0A8H5TN95</accession>
<sequence length="613" mass="66762">MSEYGSSQLLSGGLKAFSVFSMVTGFVDVIGGHKILIPASERSLLPKPTLALLDNQLRFLGATWAGYGAMLWWAANDVQTRLGPLSLLGAVMFLAGIGRLTSGFICGWGATWTKVAAGVELTMAPQQIQWLMVPWLLLVAWVQPSYSYNLYAFATDRTTQVGIQDPSTGKIYYSSCNSEDTPIFPLDEPNVLDTENTPRNGTALAGAGWWDTEKIIASIFWQANDGVIVNGYYECNMTTGKLKLNGEYTISLTAEVESVHNESGLAVDLLGGGDDGGYRVFYHNEDRQIKMMSYTDDTNWIDAGTVSQDTAEGIAIGTVWYGDKNMTVAYPKGTDNVETTRLQKTGNWSLAAFPQELAGKYTNNTGPRKIRMNSKAADWSLPGWNSSIEAIGMATDRSQTRSLFYLGDDKVLREAIAIKNDWQMAPNRSESVWPLSDDPSAGLAVAYHQGKGMTWIYYYSNDSIIQAHKNSSNEWEDYITLPQTVPKNETESGDKGKDKPSKSEDSKTESTGLTGGAKAGIAIGVIAGVLAVGALIFFFLRRRRNKQVPHKEAPPVEAGGTPVTPIAYPAPQYEKDTTRAGDPTSPSEMGGDARPAELDNPAVVYELPGNHTR</sequence>
<evidence type="ECO:0000256" key="1">
    <source>
        <dbReference type="SAM" id="MobiDB-lite"/>
    </source>
</evidence>
<keyword evidence="2" id="KW-1133">Transmembrane helix</keyword>
<feature type="transmembrane region" description="Helical" evidence="2">
    <location>
        <begin position="519"/>
        <end position="540"/>
    </location>
</feature>
<dbReference type="OrthoDB" id="4696326at2759"/>
<protein>
    <submittedName>
        <fullName evidence="3">Uncharacterized protein</fullName>
    </submittedName>
</protein>